<feature type="non-terminal residue" evidence="5">
    <location>
        <position position="267"/>
    </location>
</feature>
<dbReference type="PANTHER" id="PTHR45188:SF2">
    <property type="entry name" value="DNAJ HOMOLOG SUBFAMILY C MEMBER 7"/>
    <property type="match status" value="1"/>
</dbReference>
<dbReference type="CDD" id="cd06257">
    <property type="entry name" value="DnaJ"/>
    <property type="match status" value="1"/>
</dbReference>
<dbReference type="InterPro" id="IPR036869">
    <property type="entry name" value="J_dom_sf"/>
</dbReference>
<dbReference type="Pfam" id="PF00144">
    <property type="entry name" value="Beta-lactamase"/>
    <property type="match status" value="1"/>
</dbReference>
<dbReference type="Pfam" id="PF13414">
    <property type="entry name" value="TPR_11"/>
    <property type="match status" value="1"/>
</dbReference>
<dbReference type="PROSITE" id="PS50005">
    <property type="entry name" value="TPR"/>
    <property type="match status" value="3"/>
</dbReference>
<dbReference type="Gene3D" id="1.10.287.110">
    <property type="entry name" value="DnaJ domain"/>
    <property type="match status" value="1"/>
</dbReference>
<dbReference type="InterPro" id="IPR011990">
    <property type="entry name" value="TPR-like_helical_dom_sf"/>
</dbReference>
<protein>
    <submittedName>
        <fullName evidence="5">DnaJ domain-containing protein</fullName>
    </submittedName>
</protein>
<evidence type="ECO:0000256" key="2">
    <source>
        <dbReference type="ARBA" id="ARBA00022803"/>
    </source>
</evidence>
<evidence type="ECO:0000313" key="5">
    <source>
        <dbReference type="EMBL" id="NER31647.1"/>
    </source>
</evidence>
<dbReference type="Pfam" id="PF00226">
    <property type="entry name" value="DnaJ"/>
    <property type="match status" value="1"/>
</dbReference>
<gene>
    <name evidence="5" type="ORF">F6J89_29565</name>
</gene>
<dbReference type="InterPro" id="IPR019734">
    <property type="entry name" value="TPR_rpt"/>
</dbReference>
<accession>A0A6B3NIY1</accession>
<feature type="domain" description="J" evidence="4">
    <location>
        <begin position="6"/>
        <end position="71"/>
    </location>
</feature>
<dbReference type="SUPFAM" id="SSF56601">
    <property type="entry name" value="beta-lactamase/transpeptidase-like"/>
    <property type="match status" value="1"/>
</dbReference>
<feature type="repeat" description="TPR" evidence="3">
    <location>
        <begin position="85"/>
        <end position="118"/>
    </location>
</feature>
<organism evidence="5">
    <name type="scientific">Symploca sp. SIO1C4</name>
    <dbReference type="NCBI Taxonomy" id="2607765"/>
    <lineage>
        <taxon>Bacteria</taxon>
        <taxon>Bacillati</taxon>
        <taxon>Cyanobacteriota</taxon>
        <taxon>Cyanophyceae</taxon>
        <taxon>Coleofasciculales</taxon>
        <taxon>Coleofasciculaceae</taxon>
        <taxon>Symploca</taxon>
    </lineage>
</organism>
<feature type="repeat" description="TPR" evidence="3">
    <location>
        <begin position="153"/>
        <end position="186"/>
    </location>
</feature>
<dbReference type="Gene3D" id="1.25.40.10">
    <property type="entry name" value="Tetratricopeptide repeat domain"/>
    <property type="match status" value="2"/>
</dbReference>
<dbReference type="InterPro" id="IPR001623">
    <property type="entry name" value="DnaJ_domain"/>
</dbReference>
<dbReference type="PROSITE" id="PS50293">
    <property type="entry name" value="TPR_REGION"/>
    <property type="match status" value="1"/>
</dbReference>
<reference evidence="5" key="1">
    <citation type="submission" date="2019-11" db="EMBL/GenBank/DDBJ databases">
        <title>Genomic insights into an expanded diversity of filamentous marine cyanobacteria reveals the extraordinary biosynthetic potential of Moorea and Okeania.</title>
        <authorList>
            <person name="Ferreira Leao T."/>
            <person name="Wang M."/>
            <person name="Moss N."/>
            <person name="Da Silva R."/>
            <person name="Sanders J."/>
            <person name="Nurk S."/>
            <person name="Gurevich A."/>
            <person name="Humphrey G."/>
            <person name="Reher R."/>
            <person name="Zhu Q."/>
            <person name="Belda-Ferre P."/>
            <person name="Glukhov E."/>
            <person name="Rex R."/>
            <person name="Dorrestein P.C."/>
            <person name="Knight R."/>
            <person name="Pevzner P."/>
            <person name="Gerwick W.H."/>
            <person name="Gerwick L."/>
        </authorList>
    </citation>
    <scope>NUCLEOTIDE SEQUENCE</scope>
    <source>
        <strain evidence="5">SIO1C4</strain>
    </source>
</reference>
<evidence type="ECO:0000256" key="3">
    <source>
        <dbReference type="PROSITE-ProRule" id="PRU00339"/>
    </source>
</evidence>
<dbReference type="Pfam" id="PF13432">
    <property type="entry name" value="TPR_16"/>
    <property type="match status" value="1"/>
</dbReference>
<proteinExistence type="predicted"/>
<evidence type="ECO:0000259" key="4">
    <source>
        <dbReference type="PROSITE" id="PS50076"/>
    </source>
</evidence>
<dbReference type="SMART" id="SM00271">
    <property type="entry name" value="DnaJ"/>
    <property type="match status" value="1"/>
</dbReference>
<dbReference type="SUPFAM" id="SSF48452">
    <property type="entry name" value="TPR-like"/>
    <property type="match status" value="1"/>
</dbReference>
<keyword evidence="2 3" id="KW-0802">TPR repeat</keyword>
<dbReference type="SUPFAM" id="SSF46565">
    <property type="entry name" value="Chaperone J-domain"/>
    <property type="match status" value="1"/>
</dbReference>
<evidence type="ECO:0000256" key="1">
    <source>
        <dbReference type="ARBA" id="ARBA00022737"/>
    </source>
</evidence>
<sequence>MQDSRNYYKILQVSTEATIEEIKEAYRRLVRQYHPDLHPGNRLLEEKFKEICAAYKVLSDSVARQEYDQGWRLNQSKSRKAKTSPQKFYAQGIAKALEKNYQSAVKDYTKAIELNPDFLEAYIERGASRYKLGDARGALQDCNQALEIDPNSTQAYYYLGRARYRLGYTASAIKAYTQAIKLKPDHAQAYYYRGVANNDLRELAFAVEDWQQAAVLFSEQGDKTGGYADLEKKIPVIPEQTLFRVGSISKLFTATAIMQLAEKGLLN</sequence>
<dbReference type="Gene3D" id="3.40.710.10">
    <property type="entry name" value="DD-peptidase/beta-lactamase superfamily"/>
    <property type="match status" value="1"/>
</dbReference>
<dbReference type="SMART" id="SM00028">
    <property type="entry name" value="TPR"/>
    <property type="match status" value="4"/>
</dbReference>
<feature type="repeat" description="TPR" evidence="3">
    <location>
        <begin position="119"/>
        <end position="152"/>
    </location>
</feature>
<dbReference type="PANTHER" id="PTHR45188">
    <property type="entry name" value="DNAJ PROTEIN P58IPK HOMOLOG"/>
    <property type="match status" value="1"/>
</dbReference>
<dbReference type="PRINTS" id="PR00625">
    <property type="entry name" value="JDOMAIN"/>
</dbReference>
<dbReference type="InterPro" id="IPR001466">
    <property type="entry name" value="Beta-lactam-related"/>
</dbReference>
<dbReference type="InterPro" id="IPR012338">
    <property type="entry name" value="Beta-lactam/transpept-like"/>
</dbReference>
<dbReference type="AlphaFoldDB" id="A0A6B3NIY1"/>
<keyword evidence="1" id="KW-0677">Repeat</keyword>
<dbReference type="PROSITE" id="PS50076">
    <property type="entry name" value="DNAJ_2"/>
    <property type="match status" value="1"/>
</dbReference>
<comment type="caution">
    <text evidence="5">The sequence shown here is derived from an EMBL/GenBank/DDBJ whole genome shotgun (WGS) entry which is preliminary data.</text>
</comment>
<name>A0A6B3NIY1_9CYAN</name>
<dbReference type="EMBL" id="JAAHFQ010000888">
    <property type="protein sequence ID" value="NER31647.1"/>
    <property type="molecule type" value="Genomic_DNA"/>
</dbReference>